<dbReference type="PANTHER" id="PTHR12941:SF10">
    <property type="entry name" value="ER MEMBRANE PROTEIN COMPLEX SUBUNIT 8_9 HOMOLOG"/>
    <property type="match status" value="1"/>
</dbReference>
<dbReference type="VEuPathDB" id="VectorBase:LDEU004979"/>
<comment type="caution">
    <text evidence="1">The sequence shown here is derived from an EMBL/GenBank/DDBJ whole genome shotgun (WGS) entry which is preliminary data.</text>
</comment>
<organism evidence="1 2">
    <name type="scientific">Leptotrombidium deliense</name>
    <dbReference type="NCBI Taxonomy" id="299467"/>
    <lineage>
        <taxon>Eukaryota</taxon>
        <taxon>Metazoa</taxon>
        <taxon>Ecdysozoa</taxon>
        <taxon>Arthropoda</taxon>
        <taxon>Chelicerata</taxon>
        <taxon>Arachnida</taxon>
        <taxon>Acari</taxon>
        <taxon>Acariformes</taxon>
        <taxon>Trombidiformes</taxon>
        <taxon>Prostigmata</taxon>
        <taxon>Anystina</taxon>
        <taxon>Parasitengona</taxon>
        <taxon>Trombiculoidea</taxon>
        <taxon>Trombiculidae</taxon>
        <taxon>Leptotrombidium</taxon>
    </lineage>
</organism>
<evidence type="ECO:0000313" key="1">
    <source>
        <dbReference type="EMBL" id="RWS27063.1"/>
    </source>
</evidence>
<keyword evidence="2" id="KW-1185">Reference proteome</keyword>
<dbReference type="EMBL" id="NCKV01002275">
    <property type="protein sequence ID" value="RWS27063.1"/>
    <property type="molecule type" value="Genomic_DNA"/>
</dbReference>
<accession>A0A443SHQ4</accession>
<name>A0A443SHQ4_9ACAR</name>
<dbReference type="OrthoDB" id="194468at2759"/>
<dbReference type="Pfam" id="PF03665">
    <property type="entry name" value="UPF0172"/>
    <property type="match status" value="1"/>
</dbReference>
<evidence type="ECO:0000313" key="2">
    <source>
        <dbReference type="Proteomes" id="UP000288716"/>
    </source>
</evidence>
<dbReference type="PANTHER" id="PTHR12941">
    <property type="entry name" value="ER MEMBRANE PROTEIN COMPLEX"/>
    <property type="match status" value="1"/>
</dbReference>
<proteinExistence type="predicted"/>
<dbReference type="GO" id="GO:0072546">
    <property type="term" value="C:EMC complex"/>
    <property type="evidence" value="ECO:0007669"/>
    <property type="project" value="InterPro"/>
</dbReference>
<dbReference type="STRING" id="299467.A0A443SHQ4"/>
<protein>
    <submittedName>
        <fullName evidence="1">COX4 neighbor-like protein</fullName>
    </submittedName>
</protein>
<sequence>MEFKMSAVCFCKMLMHSFKYPQSTVNGLLISDRKEDKTVIISDCIPLYHNSHGLTPNMEIALHLISTYCKERNVSLIGYYQANKYFYDSTPDVFAQRIVDKMFEVNGDTILVMVRINNFGLPNVLSDKSNIDNAVHLYTCVDGKWKQKSGIVHENATKTLSAIQHLVYKKQVHMNIIDFDNHLDDVKCDWRNEDINEQINETISVN</sequence>
<dbReference type="Gene3D" id="3.40.140.10">
    <property type="entry name" value="Cytidine Deaminase, domain 2"/>
    <property type="match status" value="1"/>
</dbReference>
<dbReference type="Proteomes" id="UP000288716">
    <property type="component" value="Unassembled WGS sequence"/>
</dbReference>
<dbReference type="CDD" id="cd08060">
    <property type="entry name" value="MPN_UPF0172"/>
    <property type="match status" value="1"/>
</dbReference>
<reference evidence="1 2" key="1">
    <citation type="journal article" date="2018" name="Gigascience">
        <title>Genomes of trombidid mites reveal novel predicted allergens and laterally-transferred genes associated with secondary metabolism.</title>
        <authorList>
            <person name="Dong X."/>
            <person name="Chaisiri K."/>
            <person name="Xia D."/>
            <person name="Armstrong S.D."/>
            <person name="Fang Y."/>
            <person name="Donnelly M.J."/>
            <person name="Kadowaki T."/>
            <person name="McGarry J.W."/>
            <person name="Darby A.C."/>
            <person name="Makepeace B.L."/>
        </authorList>
    </citation>
    <scope>NUCLEOTIDE SEQUENCE [LARGE SCALE GENOMIC DNA]</scope>
    <source>
        <strain evidence="1">UoL-UT</strain>
    </source>
</reference>
<dbReference type="InterPro" id="IPR005366">
    <property type="entry name" value="EMC8/9"/>
</dbReference>
<dbReference type="AlphaFoldDB" id="A0A443SHQ4"/>
<gene>
    <name evidence="1" type="ORF">B4U80_10417</name>
</gene>